<reference evidence="1 2" key="1">
    <citation type="submission" date="2020-02" db="EMBL/GenBank/DDBJ databases">
        <authorList>
            <person name="Zheng R.K."/>
            <person name="Sun C.M."/>
        </authorList>
    </citation>
    <scope>NUCLEOTIDE SEQUENCE [LARGE SCALE GENOMIC DNA]</scope>
    <source>
        <strain evidence="2">rifampicinis</strain>
    </source>
</reference>
<dbReference type="EMBL" id="CP062983">
    <property type="protein sequence ID" value="QPC83252.1"/>
    <property type="molecule type" value="Genomic_DNA"/>
</dbReference>
<evidence type="ECO:0000313" key="1">
    <source>
        <dbReference type="EMBL" id="QPC83252.1"/>
    </source>
</evidence>
<name>A0A7S8EAA9_9CHLR</name>
<keyword evidence="2" id="KW-1185">Reference proteome</keyword>
<proteinExistence type="predicted"/>
<dbReference type="RefSeq" id="WP_195171319.1">
    <property type="nucleotide sequence ID" value="NZ_CP062983.1"/>
</dbReference>
<dbReference type="KEGG" id="pmet:G4Y79_02425"/>
<evidence type="ECO:0008006" key="3">
    <source>
        <dbReference type="Google" id="ProtNLM"/>
    </source>
</evidence>
<sequence>MSRLYLSFRQSDVEIAREIAHRWRIKNGPYSVVTQPLKNKPDELSLAQHIETMMLHVGQIWLVVGPQWAGIDEFGRYRLSTADVPIHDEVMQALGSGRPVTIILVNGAEQLPSPDRVPEDMHGIYDVETFVLREPQDMDALLARPNILDWIKYILNMGQLVPSNRR</sequence>
<gene>
    <name evidence="1" type="ORF">G4Y79_02425</name>
</gene>
<dbReference type="Proteomes" id="UP000594468">
    <property type="component" value="Chromosome"/>
</dbReference>
<organism evidence="1 2">
    <name type="scientific">Phototrophicus methaneseepsis</name>
    <dbReference type="NCBI Taxonomy" id="2710758"/>
    <lineage>
        <taxon>Bacteria</taxon>
        <taxon>Bacillati</taxon>
        <taxon>Chloroflexota</taxon>
        <taxon>Candidatus Thermofontia</taxon>
        <taxon>Phototrophicales</taxon>
        <taxon>Phototrophicaceae</taxon>
        <taxon>Phototrophicus</taxon>
    </lineage>
</organism>
<dbReference type="AlphaFoldDB" id="A0A7S8EAA9"/>
<accession>A0A7S8EAA9</accession>
<protein>
    <recommendedName>
        <fullName evidence="3">TIR domain-containing protein</fullName>
    </recommendedName>
</protein>
<evidence type="ECO:0000313" key="2">
    <source>
        <dbReference type="Proteomes" id="UP000594468"/>
    </source>
</evidence>